<feature type="region of interest" description="Disordered" evidence="1">
    <location>
        <begin position="100"/>
        <end position="169"/>
    </location>
</feature>
<feature type="compositionally biased region" description="Low complexity" evidence="1">
    <location>
        <begin position="1"/>
        <end position="11"/>
    </location>
</feature>
<accession>A0A9W8LCE5</accession>
<feature type="non-terminal residue" evidence="2">
    <location>
        <position position="219"/>
    </location>
</feature>
<dbReference type="AlphaFoldDB" id="A0A9W8LCE5"/>
<dbReference type="EMBL" id="JANBUH010000040">
    <property type="protein sequence ID" value="KAJ2755963.1"/>
    <property type="molecule type" value="Genomic_DNA"/>
</dbReference>
<comment type="caution">
    <text evidence="2">The sequence shown here is derived from an EMBL/GenBank/DDBJ whole genome shotgun (WGS) entry which is preliminary data.</text>
</comment>
<proteinExistence type="predicted"/>
<feature type="region of interest" description="Disordered" evidence="1">
    <location>
        <begin position="1"/>
        <end position="23"/>
    </location>
</feature>
<gene>
    <name evidence="2" type="ORF">GGI19_001203</name>
</gene>
<sequence>MTDSVSSSSSPRPKRRRLFSRRELRRCGTQIVRVGSVNLLQSTRGPYKFTSTGMDTSSSEYQLSPEDLPKEDIDVPSDQSPVIVLDDVVTSVEAPITPKNEPVAKANTTPRRPHDQPMHKLTFMSEKARRLRISPESKRQRSCHLVPPPRLPRLDTFLPPSSPTKRLPPDLRAYLGGDISSFSDALPPVYRKLPPVLKLSDMAAKPVKRLSLPSVAAQE</sequence>
<name>A0A9W8LCE5_9FUNG</name>
<organism evidence="2 3">
    <name type="scientific">Coemansia pectinata</name>
    <dbReference type="NCBI Taxonomy" id="1052879"/>
    <lineage>
        <taxon>Eukaryota</taxon>
        <taxon>Fungi</taxon>
        <taxon>Fungi incertae sedis</taxon>
        <taxon>Zoopagomycota</taxon>
        <taxon>Kickxellomycotina</taxon>
        <taxon>Kickxellomycetes</taxon>
        <taxon>Kickxellales</taxon>
        <taxon>Kickxellaceae</taxon>
        <taxon>Coemansia</taxon>
    </lineage>
</organism>
<evidence type="ECO:0000313" key="2">
    <source>
        <dbReference type="EMBL" id="KAJ2755963.1"/>
    </source>
</evidence>
<dbReference type="Proteomes" id="UP001140011">
    <property type="component" value="Unassembled WGS sequence"/>
</dbReference>
<reference evidence="2" key="1">
    <citation type="submission" date="2022-07" db="EMBL/GenBank/DDBJ databases">
        <title>Phylogenomic reconstructions and comparative analyses of Kickxellomycotina fungi.</title>
        <authorList>
            <person name="Reynolds N.K."/>
            <person name="Stajich J.E."/>
            <person name="Barry K."/>
            <person name="Grigoriev I.V."/>
            <person name="Crous P."/>
            <person name="Smith M.E."/>
        </authorList>
    </citation>
    <scope>NUCLEOTIDE SEQUENCE</scope>
    <source>
        <strain evidence="2">BCRC 34297</strain>
    </source>
</reference>
<evidence type="ECO:0000313" key="3">
    <source>
        <dbReference type="Proteomes" id="UP001140011"/>
    </source>
</evidence>
<dbReference type="OrthoDB" id="5575902at2759"/>
<feature type="compositionally biased region" description="Polar residues" evidence="1">
    <location>
        <begin position="44"/>
        <end position="62"/>
    </location>
</feature>
<protein>
    <submittedName>
        <fullName evidence="2">Uncharacterized protein</fullName>
    </submittedName>
</protein>
<feature type="region of interest" description="Disordered" evidence="1">
    <location>
        <begin position="44"/>
        <end position="77"/>
    </location>
</feature>
<keyword evidence="3" id="KW-1185">Reference proteome</keyword>
<evidence type="ECO:0000256" key="1">
    <source>
        <dbReference type="SAM" id="MobiDB-lite"/>
    </source>
</evidence>